<dbReference type="InterPro" id="IPR012337">
    <property type="entry name" value="RNaseH-like_sf"/>
</dbReference>
<evidence type="ECO:0000256" key="12">
    <source>
        <dbReference type="ARBA" id="ARBA00022918"/>
    </source>
</evidence>
<keyword evidence="15" id="KW-0233">DNA recombination</keyword>
<evidence type="ECO:0000256" key="15">
    <source>
        <dbReference type="ARBA" id="ARBA00023172"/>
    </source>
</evidence>
<dbReference type="Gene3D" id="1.10.340.70">
    <property type="match status" value="1"/>
</dbReference>
<evidence type="ECO:0000313" key="19">
    <source>
        <dbReference type="EMBL" id="MBW0544841.1"/>
    </source>
</evidence>
<dbReference type="Gene3D" id="3.10.10.10">
    <property type="entry name" value="HIV Type 1 Reverse Transcriptase, subunit A, domain 1"/>
    <property type="match status" value="1"/>
</dbReference>
<evidence type="ECO:0000256" key="10">
    <source>
        <dbReference type="ARBA" id="ARBA00022884"/>
    </source>
</evidence>
<dbReference type="GO" id="GO:0003677">
    <property type="term" value="F:DNA binding"/>
    <property type="evidence" value="ECO:0007669"/>
    <property type="project" value="UniProtKB-KW"/>
</dbReference>
<proteinExistence type="predicted"/>
<dbReference type="GO" id="GO:0003964">
    <property type="term" value="F:RNA-directed DNA polymerase activity"/>
    <property type="evidence" value="ECO:0007669"/>
    <property type="project" value="UniProtKB-KW"/>
</dbReference>
<feature type="domain" description="Chromo" evidence="16">
    <location>
        <begin position="878"/>
        <end position="939"/>
    </location>
</feature>
<dbReference type="SUPFAM" id="SSF53098">
    <property type="entry name" value="Ribonuclease H-like"/>
    <property type="match status" value="1"/>
</dbReference>
<evidence type="ECO:0000256" key="4">
    <source>
        <dbReference type="ARBA" id="ARBA00022722"/>
    </source>
</evidence>
<dbReference type="Proteomes" id="UP000765509">
    <property type="component" value="Unassembled WGS sequence"/>
</dbReference>
<evidence type="ECO:0000259" key="18">
    <source>
        <dbReference type="PROSITE" id="PS50994"/>
    </source>
</evidence>
<evidence type="ECO:0000313" key="20">
    <source>
        <dbReference type="Proteomes" id="UP000765509"/>
    </source>
</evidence>
<keyword evidence="3" id="KW-0548">Nucleotidyltransferase</keyword>
<evidence type="ECO:0000256" key="11">
    <source>
        <dbReference type="ARBA" id="ARBA00022908"/>
    </source>
</evidence>
<protein>
    <recommendedName>
        <fullName evidence="21">Reverse transcriptase</fullName>
    </recommendedName>
</protein>
<dbReference type="FunFam" id="3.30.70.270:FF:000020">
    <property type="entry name" value="Transposon Tf2-6 polyprotein-like Protein"/>
    <property type="match status" value="1"/>
</dbReference>
<dbReference type="InterPro" id="IPR043128">
    <property type="entry name" value="Rev_trsase/Diguanyl_cyclase"/>
</dbReference>
<evidence type="ECO:0000256" key="5">
    <source>
        <dbReference type="ARBA" id="ARBA00022723"/>
    </source>
</evidence>
<dbReference type="GO" id="GO:0003723">
    <property type="term" value="F:RNA binding"/>
    <property type="evidence" value="ECO:0007669"/>
    <property type="project" value="UniProtKB-KW"/>
</dbReference>
<keyword evidence="20" id="KW-1185">Reference proteome</keyword>
<dbReference type="Pfam" id="PF00665">
    <property type="entry name" value="rve"/>
    <property type="match status" value="1"/>
</dbReference>
<dbReference type="InterPro" id="IPR050951">
    <property type="entry name" value="Retrovirus_Pol_polyprotein"/>
</dbReference>
<dbReference type="GO" id="GO:0003887">
    <property type="term" value="F:DNA-directed DNA polymerase activity"/>
    <property type="evidence" value="ECO:0007669"/>
    <property type="project" value="UniProtKB-KW"/>
</dbReference>
<dbReference type="FunFam" id="3.30.420.10:FF:000032">
    <property type="entry name" value="Retrovirus-related Pol polyprotein from transposon 297-like Protein"/>
    <property type="match status" value="1"/>
</dbReference>
<dbReference type="InterPro" id="IPR000953">
    <property type="entry name" value="Chromo/chromo_shadow_dom"/>
</dbReference>
<evidence type="ECO:0000256" key="13">
    <source>
        <dbReference type="ARBA" id="ARBA00022932"/>
    </source>
</evidence>
<dbReference type="CDD" id="cd01647">
    <property type="entry name" value="RT_LTR"/>
    <property type="match status" value="1"/>
</dbReference>
<dbReference type="GO" id="GO:0004190">
    <property type="term" value="F:aspartic-type endopeptidase activity"/>
    <property type="evidence" value="ECO:0007669"/>
    <property type="project" value="UniProtKB-KW"/>
</dbReference>
<keyword evidence="11" id="KW-0229">DNA integration</keyword>
<keyword evidence="5" id="KW-0479">Metal-binding</keyword>
<sequence>MYPPVHHQYLDVFSKVKAEKLPPHGACDHHIELEGLLPPICVIYSLSNQESETIWAYISENNRYPVPPINQLLTVFNSSTIFSKIDLCGAYNLLRIKDGDDHLTAFTIKYGSFEYLVVPFGLTNAPASFQNLVNDIFADYLDVFVVVYLDDIMVFSSSEEEHVKHVASVLQRLSNNNLFAKASKCVFDASSVEYLSYVVSSDGLKMNSSKGQQILNWPQPKNIKPVQSFLGFANFYCCFINNYSKKSTALIPLFKKDSPFIFNEEALSQFQLLKEAFTTAPILSHFNPSLPSIVETDASDYALGAVLSQVNDSGNHPIAFDRSKPLPAELNYGIHDKELLSIVWALKCWREFLLSLSNPFEVLTDHYSLQYFMSSKVLTCCQARWAELLSEIHFTITYRPGRLATLPDALSHWDDVYPERGVDFISKNPQNFHQVIKQDGIQESRFFLIQAEIFSDSVDKIQKEVWQDKDYKEILKQLARGESIPDYSLEPQAKLLLFKDRVVIPSNEELQLNILQKRHDSPLAGHPGQEKTLKLIKRDFYWAGMNQFIKDYVSSCQQCSRNKNIHHKKFGLLKPLSIPSGPWNSLSMDFITQLPLSNNFDSILVVVDRFSKMAIFIPTYGTITALDLAQIFISHVFSKHGLPVSIVSDRGSLFVSSFWTQLCQQLKISRDLSTAFHPETDGQTERVNQILEQYLRMYVSYHQDDWYTWLPLAEFAYNNAEHSSTKQSPFFTIYGRNPSFDSIHISQDSPAGKLSTKLQSVQQVVKEELESAIRRFKKYADRNRAIPPDFQPGDKVWLASKNIKTTRPTKKLSERWLGPFEVLKKVGSHAYHLKLPQQWKTVHPVFHVSLLEPVKHSTIPNRHQLPPPPVLVEEQEEWEVAQVLDSKLKRGKLWYLVEWKGFSEDPERTTWEPASNLTNSPDLVKDFHSLYPDKPGPNTSRVSFMVLGGEKKL</sequence>
<keyword evidence="10" id="KW-0694">RNA-binding</keyword>
<evidence type="ECO:0000256" key="3">
    <source>
        <dbReference type="ARBA" id="ARBA00022695"/>
    </source>
</evidence>
<evidence type="ECO:0000256" key="9">
    <source>
        <dbReference type="ARBA" id="ARBA00022842"/>
    </source>
</evidence>
<dbReference type="InterPro" id="IPR001584">
    <property type="entry name" value="Integrase_cat-core"/>
</dbReference>
<evidence type="ECO:0000259" key="16">
    <source>
        <dbReference type="PROSITE" id="PS50013"/>
    </source>
</evidence>
<dbReference type="PANTHER" id="PTHR37984">
    <property type="entry name" value="PROTEIN CBG26694"/>
    <property type="match status" value="1"/>
</dbReference>
<dbReference type="InterPro" id="IPR000477">
    <property type="entry name" value="RT_dom"/>
</dbReference>
<dbReference type="Pfam" id="PF00385">
    <property type="entry name" value="Chromo"/>
    <property type="match status" value="1"/>
</dbReference>
<name>A0A9Q3IIX4_9BASI</name>
<dbReference type="PROSITE" id="PS50994">
    <property type="entry name" value="INTEGRASE"/>
    <property type="match status" value="1"/>
</dbReference>
<dbReference type="GO" id="GO:0046872">
    <property type="term" value="F:metal ion binding"/>
    <property type="evidence" value="ECO:0007669"/>
    <property type="project" value="UniProtKB-KW"/>
</dbReference>
<dbReference type="InterPro" id="IPR041588">
    <property type="entry name" value="Integrase_H2C2"/>
</dbReference>
<dbReference type="GO" id="GO:0006338">
    <property type="term" value="P:chromatin remodeling"/>
    <property type="evidence" value="ECO:0007669"/>
    <property type="project" value="UniProtKB-ARBA"/>
</dbReference>
<accession>A0A9Q3IIX4</accession>
<keyword evidence="1" id="KW-0645">Protease</keyword>
<dbReference type="SMART" id="SM00298">
    <property type="entry name" value="CHROMO"/>
    <property type="match status" value="1"/>
</dbReference>
<evidence type="ECO:0000259" key="17">
    <source>
        <dbReference type="PROSITE" id="PS50878"/>
    </source>
</evidence>
<evidence type="ECO:0000256" key="14">
    <source>
        <dbReference type="ARBA" id="ARBA00023125"/>
    </source>
</evidence>
<dbReference type="InterPro" id="IPR036397">
    <property type="entry name" value="RNaseH_sf"/>
</dbReference>
<dbReference type="InterPro" id="IPR041373">
    <property type="entry name" value="RT_RNaseH"/>
</dbReference>
<evidence type="ECO:0000256" key="1">
    <source>
        <dbReference type="ARBA" id="ARBA00022670"/>
    </source>
</evidence>
<keyword evidence="9" id="KW-0460">Magnesium</keyword>
<dbReference type="PANTHER" id="PTHR37984:SF5">
    <property type="entry name" value="PROTEIN NYNRIN-LIKE"/>
    <property type="match status" value="1"/>
</dbReference>
<evidence type="ECO:0000256" key="2">
    <source>
        <dbReference type="ARBA" id="ARBA00022679"/>
    </source>
</evidence>
<keyword evidence="12" id="KW-0695">RNA-directed DNA polymerase</keyword>
<dbReference type="GO" id="GO:0004519">
    <property type="term" value="F:endonuclease activity"/>
    <property type="evidence" value="ECO:0007669"/>
    <property type="project" value="UniProtKB-KW"/>
</dbReference>
<evidence type="ECO:0000256" key="7">
    <source>
        <dbReference type="ARBA" id="ARBA00022759"/>
    </source>
</evidence>
<dbReference type="CDD" id="cd09274">
    <property type="entry name" value="RNase_HI_RT_Ty3"/>
    <property type="match status" value="1"/>
</dbReference>
<dbReference type="AlphaFoldDB" id="A0A9Q3IIX4"/>
<dbReference type="FunFam" id="1.10.340.70:FF:000001">
    <property type="entry name" value="Retrovirus-related Pol polyprotein from transposon gypsy-like Protein"/>
    <property type="match status" value="1"/>
</dbReference>
<dbReference type="SUPFAM" id="SSF54160">
    <property type="entry name" value="Chromo domain-like"/>
    <property type="match status" value="1"/>
</dbReference>
<evidence type="ECO:0000256" key="6">
    <source>
        <dbReference type="ARBA" id="ARBA00022750"/>
    </source>
</evidence>
<keyword evidence="2" id="KW-0808">Transferase</keyword>
<dbReference type="Pfam" id="PF17917">
    <property type="entry name" value="RT_RNaseH"/>
    <property type="match status" value="1"/>
</dbReference>
<keyword evidence="6" id="KW-0064">Aspartyl protease</keyword>
<gene>
    <name evidence="19" type="ORF">O181_084556</name>
</gene>
<keyword evidence="4" id="KW-0540">Nuclease</keyword>
<dbReference type="Gene3D" id="3.30.420.10">
    <property type="entry name" value="Ribonuclease H-like superfamily/Ribonuclease H"/>
    <property type="match status" value="1"/>
</dbReference>
<dbReference type="InterPro" id="IPR056924">
    <property type="entry name" value="SH3_Tf2-1"/>
</dbReference>
<evidence type="ECO:0000256" key="8">
    <source>
        <dbReference type="ARBA" id="ARBA00022801"/>
    </source>
</evidence>
<dbReference type="PROSITE" id="PS50013">
    <property type="entry name" value="CHROMO_2"/>
    <property type="match status" value="1"/>
</dbReference>
<evidence type="ECO:0008006" key="21">
    <source>
        <dbReference type="Google" id="ProtNLM"/>
    </source>
</evidence>
<reference evidence="19" key="1">
    <citation type="submission" date="2021-03" db="EMBL/GenBank/DDBJ databases">
        <title>Draft genome sequence of rust myrtle Austropuccinia psidii MF-1, a brazilian biotype.</title>
        <authorList>
            <person name="Quecine M.C."/>
            <person name="Pachon D.M.R."/>
            <person name="Bonatelli M.L."/>
            <person name="Correr F.H."/>
            <person name="Franceschini L.M."/>
            <person name="Leite T.F."/>
            <person name="Margarido G.R.A."/>
            <person name="Almeida C.A."/>
            <person name="Ferrarezi J.A."/>
            <person name="Labate C.A."/>
        </authorList>
    </citation>
    <scope>NUCLEOTIDE SEQUENCE</scope>
    <source>
        <strain evidence="19">MF-1</strain>
    </source>
</reference>
<dbReference type="GO" id="GO:0015074">
    <property type="term" value="P:DNA integration"/>
    <property type="evidence" value="ECO:0007669"/>
    <property type="project" value="UniProtKB-KW"/>
</dbReference>
<dbReference type="InterPro" id="IPR043502">
    <property type="entry name" value="DNA/RNA_pol_sf"/>
</dbReference>
<comment type="caution">
    <text evidence="19">The sequence shown here is derived from an EMBL/GenBank/DDBJ whole genome shotgun (WGS) entry which is preliminary data.</text>
</comment>
<dbReference type="GO" id="GO:0006310">
    <property type="term" value="P:DNA recombination"/>
    <property type="evidence" value="ECO:0007669"/>
    <property type="project" value="UniProtKB-KW"/>
</dbReference>
<dbReference type="InterPro" id="IPR023780">
    <property type="entry name" value="Chromo_domain"/>
</dbReference>
<dbReference type="InterPro" id="IPR016197">
    <property type="entry name" value="Chromo-like_dom_sf"/>
</dbReference>
<dbReference type="OrthoDB" id="2505288at2759"/>
<dbReference type="Gene3D" id="3.30.70.270">
    <property type="match status" value="2"/>
</dbReference>
<dbReference type="Pfam" id="PF24626">
    <property type="entry name" value="SH3_Tf2-1"/>
    <property type="match status" value="1"/>
</dbReference>
<dbReference type="Gene3D" id="2.40.50.40">
    <property type="match status" value="1"/>
</dbReference>
<dbReference type="EMBL" id="AVOT02049677">
    <property type="protein sequence ID" value="MBW0544841.1"/>
    <property type="molecule type" value="Genomic_DNA"/>
</dbReference>
<feature type="domain" description="Reverse transcriptase" evidence="17">
    <location>
        <begin position="1"/>
        <end position="199"/>
    </location>
</feature>
<keyword evidence="8" id="KW-0378">Hydrolase</keyword>
<feature type="domain" description="Integrase catalytic" evidence="18">
    <location>
        <begin position="578"/>
        <end position="737"/>
    </location>
</feature>
<keyword evidence="13" id="KW-0239">DNA-directed DNA polymerase</keyword>
<dbReference type="SUPFAM" id="SSF56672">
    <property type="entry name" value="DNA/RNA polymerases"/>
    <property type="match status" value="1"/>
</dbReference>
<keyword evidence="14" id="KW-0238">DNA-binding</keyword>
<dbReference type="GO" id="GO:0005634">
    <property type="term" value="C:nucleus"/>
    <property type="evidence" value="ECO:0007669"/>
    <property type="project" value="UniProtKB-ARBA"/>
</dbReference>
<dbReference type="PROSITE" id="PS50878">
    <property type="entry name" value="RT_POL"/>
    <property type="match status" value="1"/>
</dbReference>
<dbReference type="Pfam" id="PF17921">
    <property type="entry name" value="Integrase_H2C2"/>
    <property type="match status" value="1"/>
</dbReference>
<dbReference type="CDD" id="cd00024">
    <property type="entry name" value="CD_CSD"/>
    <property type="match status" value="1"/>
</dbReference>
<dbReference type="GO" id="GO:0006508">
    <property type="term" value="P:proteolysis"/>
    <property type="evidence" value="ECO:0007669"/>
    <property type="project" value="UniProtKB-KW"/>
</dbReference>
<keyword evidence="7" id="KW-0255">Endonuclease</keyword>
<dbReference type="Pfam" id="PF00078">
    <property type="entry name" value="RVT_1"/>
    <property type="match status" value="1"/>
</dbReference>
<organism evidence="19 20">
    <name type="scientific">Austropuccinia psidii MF-1</name>
    <dbReference type="NCBI Taxonomy" id="1389203"/>
    <lineage>
        <taxon>Eukaryota</taxon>
        <taxon>Fungi</taxon>
        <taxon>Dikarya</taxon>
        <taxon>Basidiomycota</taxon>
        <taxon>Pucciniomycotina</taxon>
        <taxon>Pucciniomycetes</taxon>
        <taxon>Pucciniales</taxon>
        <taxon>Sphaerophragmiaceae</taxon>
        <taxon>Austropuccinia</taxon>
    </lineage>
</organism>